<feature type="compositionally biased region" description="Basic and acidic residues" evidence="1">
    <location>
        <begin position="282"/>
        <end position="293"/>
    </location>
</feature>
<dbReference type="STRING" id="1230905.A0A1G4K8F1"/>
<feature type="region of interest" description="Disordered" evidence="1">
    <location>
        <begin position="354"/>
        <end position="403"/>
    </location>
</feature>
<feature type="compositionally biased region" description="Polar residues" evidence="1">
    <location>
        <begin position="230"/>
        <end position="250"/>
    </location>
</feature>
<feature type="compositionally biased region" description="Polar residues" evidence="1">
    <location>
        <begin position="658"/>
        <end position="669"/>
    </location>
</feature>
<accession>A0A1G4K8F1</accession>
<feature type="region of interest" description="Disordered" evidence="1">
    <location>
        <begin position="279"/>
        <end position="332"/>
    </location>
</feature>
<keyword evidence="3" id="KW-1185">Reference proteome</keyword>
<feature type="compositionally biased region" description="Polar residues" evidence="1">
    <location>
        <begin position="365"/>
        <end position="378"/>
    </location>
</feature>
<sequence>MFHSRRSRESRAIDSGALAAASAIGRALDAKGTKVDAEKLPRYGGVSRSNSMMRTSSITRGPNSRTPSLRSLRDSRRASSLQSNSARRRQNGIEDAEFFDAEDTFHAFGGAPVPARAVTVKKYVPGPNGLVTIEVPISEVTRATGSRNSRGFSRSASMNSGLDLKSDFLGPRSPATALKSQRRVSGPPAAPAVQSRGASEPKKASRPVAQEAVVEETAEQLQQDETQTQDRASSIVTSASPVSHKTGSVASETKPIIKLKSSPLSVEQHTPPVVLISPADVDVDKQTNNEGKQDLNLNGEDASKVLVNEQSTSNKENVEKENEAFNSSSGSSMAQYIRSANNYLNKRSSDNAKTAQEAVVEREPITSSFGESTSSLTKVPSPKKSALKKTTSQNSAQANYEGVHRASKAQDAYISLTTAENTRLNAQLYSEPPSRRSSMRKPRPSSMLNGKPGNNIPVAAAPKAKRNTMDFTPQQTQPPARSSRRPDVHSKRIAAVKPPANPAVSSAPLYPKEPAKRSSFEKQRPTESNIGFKKLSLRDEVTDIMYEKSALSNNFHGQQPGTPVKTAVQPPQPILEPTSNANFTSRFQDSDSDDELLGTPANFNSAPAPQPANGASKLFKKKNKINLEPPQPQFLQSASAPTSQQNTPVKKISHLSLRATSVASEQSPVTEKKNRADRFFSDTLPARNSEPGAKKKVSLGKKLKKIFGRNK</sequence>
<feature type="compositionally biased region" description="Polar residues" evidence="1">
    <location>
        <begin position="142"/>
        <end position="160"/>
    </location>
</feature>
<organism evidence="2 3">
    <name type="scientific">Lachancea mirantina</name>
    <dbReference type="NCBI Taxonomy" id="1230905"/>
    <lineage>
        <taxon>Eukaryota</taxon>
        <taxon>Fungi</taxon>
        <taxon>Dikarya</taxon>
        <taxon>Ascomycota</taxon>
        <taxon>Saccharomycotina</taxon>
        <taxon>Saccharomycetes</taxon>
        <taxon>Saccharomycetales</taxon>
        <taxon>Saccharomycetaceae</taxon>
        <taxon>Lachancea</taxon>
    </lineage>
</organism>
<feature type="compositionally biased region" description="Polar residues" evidence="1">
    <location>
        <begin position="469"/>
        <end position="480"/>
    </location>
</feature>
<proteinExistence type="predicted"/>
<feature type="compositionally biased region" description="Basic and acidic residues" evidence="1">
    <location>
        <begin position="513"/>
        <end position="525"/>
    </location>
</feature>
<feature type="compositionally biased region" description="Polar residues" evidence="1">
    <location>
        <begin position="633"/>
        <end position="648"/>
    </location>
</feature>
<evidence type="ECO:0000313" key="3">
    <source>
        <dbReference type="Proteomes" id="UP000191024"/>
    </source>
</evidence>
<protein>
    <submittedName>
        <fullName evidence="2">LAMI_0G04280g1_1</fullName>
    </submittedName>
</protein>
<dbReference type="EMBL" id="LT598469">
    <property type="protein sequence ID" value="SCV00324.1"/>
    <property type="molecule type" value="Genomic_DNA"/>
</dbReference>
<feature type="compositionally biased region" description="Polar residues" evidence="1">
    <location>
        <begin position="388"/>
        <end position="398"/>
    </location>
</feature>
<dbReference type="Proteomes" id="UP000191024">
    <property type="component" value="Chromosome G"/>
</dbReference>
<feature type="region of interest" description="Disordered" evidence="1">
    <location>
        <begin position="424"/>
        <end position="527"/>
    </location>
</feature>
<feature type="region of interest" description="Disordered" evidence="1">
    <location>
        <begin position="30"/>
        <end position="89"/>
    </location>
</feature>
<feature type="compositionally biased region" description="Basic and acidic residues" evidence="1">
    <location>
        <begin position="670"/>
        <end position="680"/>
    </location>
</feature>
<dbReference type="OrthoDB" id="4085524at2759"/>
<feature type="region of interest" description="Disordered" evidence="1">
    <location>
        <begin position="553"/>
        <end position="697"/>
    </location>
</feature>
<feature type="region of interest" description="Disordered" evidence="1">
    <location>
        <begin position="142"/>
        <end position="250"/>
    </location>
</feature>
<feature type="compositionally biased region" description="Polar residues" evidence="1">
    <location>
        <begin position="47"/>
        <end position="63"/>
    </location>
</feature>
<dbReference type="AlphaFoldDB" id="A0A1G4K8F1"/>
<evidence type="ECO:0000256" key="1">
    <source>
        <dbReference type="SAM" id="MobiDB-lite"/>
    </source>
</evidence>
<gene>
    <name evidence="2" type="ORF">LAMI_0G04280G</name>
</gene>
<reference evidence="2 3" key="1">
    <citation type="submission" date="2016-03" db="EMBL/GenBank/DDBJ databases">
        <authorList>
            <person name="Devillers H."/>
        </authorList>
    </citation>
    <scope>NUCLEOTIDE SEQUENCE [LARGE SCALE GENOMIC DNA]</scope>
    <source>
        <strain evidence="2">CBS 11717</strain>
    </source>
</reference>
<name>A0A1G4K8F1_9SACH</name>
<evidence type="ECO:0000313" key="2">
    <source>
        <dbReference type="EMBL" id="SCV00324.1"/>
    </source>
</evidence>
<feature type="compositionally biased region" description="Basic and acidic residues" evidence="1">
    <location>
        <begin position="30"/>
        <end position="41"/>
    </location>
</feature>
<feature type="compositionally biased region" description="Polar residues" evidence="1">
    <location>
        <begin position="577"/>
        <end position="587"/>
    </location>
</feature>